<dbReference type="SUPFAM" id="SSF51569">
    <property type="entry name" value="Aldolase"/>
    <property type="match status" value="1"/>
</dbReference>
<dbReference type="Gene3D" id="3.20.20.70">
    <property type="entry name" value="Aldolase class I"/>
    <property type="match status" value="1"/>
</dbReference>
<keyword evidence="1" id="KW-0456">Lyase</keyword>
<dbReference type="PANTHER" id="PTHR39340">
    <property type="entry name" value="SULFOFRUCTOSEPHOSPHATE ALDOLASE"/>
    <property type="match status" value="1"/>
</dbReference>
<dbReference type="GO" id="GO:0061595">
    <property type="term" value="F:6-deoxy-6-sulfofructose-1-phosphate aldolase activity"/>
    <property type="evidence" value="ECO:0007669"/>
    <property type="project" value="TreeGrafter"/>
</dbReference>
<dbReference type="PANTHER" id="PTHR39340:SF1">
    <property type="entry name" value="SULFOFRUCTOSEPHOSPHATE ALDOLASE"/>
    <property type="match status" value="1"/>
</dbReference>
<dbReference type="AlphaFoldDB" id="A0A608ZKB5"/>
<name>A0A608ZKB5_SALER</name>
<comment type="caution">
    <text evidence="2">The sequence shown here is derived from an EMBL/GenBank/DDBJ whole genome shotgun (WGS) entry which is preliminary data.</text>
</comment>
<evidence type="ECO:0000256" key="1">
    <source>
        <dbReference type="ARBA" id="ARBA00023239"/>
    </source>
</evidence>
<dbReference type="InterPro" id="IPR013785">
    <property type="entry name" value="Aldolase_TIM"/>
</dbReference>
<proteinExistence type="predicted"/>
<feature type="non-terminal residue" evidence="2">
    <location>
        <position position="1"/>
    </location>
</feature>
<reference evidence="2" key="1">
    <citation type="submission" date="2018-06" db="EMBL/GenBank/DDBJ databases">
        <authorList>
            <consortium name="NARMS: The National Antimicrobial Resistance Monitoring System"/>
        </authorList>
    </citation>
    <scope>NUCLEOTIDE SEQUENCE</scope>
    <source>
        <strain evidence="2">FSIS11810203</strain>
    </source>
</reference>
<dbReference type="InterPro" id="IPR050552">
    <property type="entry name" value="LacD_aldolase"/>
</dbReference>
<protein>
    <submittedName>
        <fullName evidence="2">Aldolase</fullName>
    </submittedName>
</protein>
<dbReference type="GO" id="GO:1902777">
    <property type="term" value="P:6-sulfoquinovose(1-) catabolic process"/>
    <property type="evidence" value="ECO:0007669"/>
    <property type="project" value="TreeGrafter"/>
</dbReference>
<evidence type="ECO:0000313" key="2">
    <source>
        <dbReference type="EMBL" id="ECV2628548.1"/>
    </source>
</evidence>
<organism evidence="2">
    <name type="scientific">Salmonella enterica</name>
    <name type="common">Salmonella choleraesuis</name>
    <dbReference type="NCBI Taxonomy" id="28901"/>
    <lineage>
        <taxon>Bacteria</taxon>
        <taxon>Pseudomonadati</taxon>
        <taxon>Pseudomonadota</taxon>
        <taxon>Gammaproteobacteria</taxon>
        <taxon>Enterobacterales</taxon>
        <taxon>Enterobacteriaceae</taxon>
        <taxon>Salmonella</taxon>
    </lineage>
</organism>
<sequence>AGASGFLAGRAVWSSVIGLPDTELMLRDVSAPKLQRLGEIVDEMMAKRR</sequence>
<dbReference type="EMBL" id="AAKSEN010000033">
    <property type="protein sequence ID" value="ECV2628548.1"/>
    <property type="molecule type" value="Genomic_DNA"/>
</dbReference>
<accession>A0A608ZKB5</accession>
<gene>
    <name evidence="2" type="ORF">DQ124_21980</name>
</gene>